<evidence type="ECO:0000256" key="5">
    <source>
        <dbReference type="SAM" id="MobiDB-lite"/>
    </source>
</evidence>
<organism evidence="7 8">
    <name type="scientific">Amnibacterium flavum</name>
    <dbReference type="NCBI Taxonomy" id="2173173"/>
    <lineage>
        <taxon>Bacteria</taxon>
        <taxon>Bacillati</taxon>
        <taxon>Actinomycetota</taxon>
        <taxon>Actinomycetes</taxon>
        <taxon>Micrococcales</taxon>
        <taxon>Microbacteriaceae</taxon>
        <taxon>Amnibacterium</taxon>
    </lineage>
</organism>
<dbReference type="InterPro" id="IPR038765">
    <property type="entry name" value="Papain-like_cys_pep_sf"/>
</dbReference>
<dbReference type="SUPFAM" id="SSF54001">
    <property type="entry name" value="Cysteine proteinases"/>
    <property type="match status" value="1"/>
</dbReference>
<dbReference type="EMBL" id="QEOP01000001">
    <property type="protein sequence ID" value="PVZ95227.1"/>
    <property type="molecule type" value="Genomic_DNA"/>
</dbReference>
<dbReference type="OrthoDB" id="5177647at2"/>
<evidence type="ECO:0000256" key="3">
    <source>
        <dbReference type="ARBA" id="ARBA00022801"/>
    </source>
</evidence>
<evidence type="ECO:0000259" key="6">
    <source>
        <dbReference type="PROSITE" id="PS51935"/>
    </source>
</evidence>
<dbReference type="Pfam" id="PF00877">
    <property type="entry name" value="NLPC_P60"/>
    <property type="match status" value="1"/>
</dbReference>
<dbReference type="Gene3D" id="3.90.1720.10">
    <property type="entry name" value="endopeptidase domain like (from Nostoc punctiforme)"/>
    <property type="match status" value="1"/>
</dbReference>
<dbReference type="Proteomes" id="UP000244893">
    <property type="component" value="Unassembled WGS sequence"/>
</dbReference>
<evidence type="ECO:0000313" key="8">
    <source>
        <dbReference type="Proteomes" id="UP000244893"/>
    </source>
</evidence>
<dbReference type="GO" id="GO:0006508">
    <property type="term" value="P:proteolysis"/>
    <property type="evidence" value="ECO:0007669"/>
    <property type="project" value="UniProtKB-KW"/>
</dbReference>
<proteinExistence type="inferred from homology"/>
<evidence type="ECO:0000256" key="1">
    <source>
        <dbReference type="ARBA" id="ARBA00007074"/>
    </source>
</evidence>
<name>A0A2V1HX84_9MICO</name>
<evidence type="ECO:0000313" key="7">
    <source>
        <dbReference type="EMBL" id="PVZ95227.1"/>
    </source>
</evidence>
<dbReference type="RefSeq" id="WP_116754964.1">
    <property type="nucleotide sequence ID" value="NZ_JBHUEX010000001.1"/>
</dbReference>
<dbReference type="InterPro" id="IPR000064">
    <property type="entry name" value="NLP_P60_dom"/>
</dbReference>
<dbReference type="InterPro" id="IPR051794">
    <property type="entry name" value="PG_Endopeptidase_C40"/>
</dbReference>
<dbReference type="PANTHER" id="PTHR47359">
    <property type="entry name" value="PEPTIDOGLYCAN DL-ENDOPEPTIDASE CWLO"/>
    <property type="match status" value="1"/>
</dbReference>
<feature type="region of interest" description="Disordered" evidence="5">
    <location>
        <begin position="243"/>
        <end position="270"/>
    </location>
</feature>
<gene>
    <name evidence="7" type="ORF">DDQ50_01475</name>
</gene>
<feature type="compositionally biased region" description="Pro residues" evidence="5">
    <location>
        <begin position="252"/>
        <end position="263"/>
    </location>
</feature>
<comment type="caution">
    <text evidence="7">The sequence shown here is derived from an EMBL/GenBank/DDBJ whole genome shotgun (WGS) entry which is preliminary data.</text>
</comment>
<feature type="domain" description="NlpC/P60" evidence="6">
    <location>
        <begin position="273"/>
        <end position="398"/>
    </location>
</feature>
<keyword evidence="8" id="KW-1185">Reference proteome</keyword>
<keyword evidence="2" id="KW-0645">Protease</keyword>
<keyword evidence="4" id="KW-0788">Thiol protease</keyword>
<accession>A0A2V1HX84</accession>
<keyword evidence="3" id="KW-0378">Hydrolase</keyword>
<evidence type="ECO:0000256" key="4">
    <source>
        <dbReference type="ARBA" id="ARBA00022807"/>
    </source>
</evidence>
<protein>
    <submittedName>
        <fullName evidence="7">NlpC/P60 family protein</fullName>
    </submittedName>
</protein>
<dbReference type="AlphaFoldDB" id="A0A2V1HX84"/>
<reference evidence="7 8" key="1">
    <citation type="submission" date="2018-05" db="EMBL/GenBank/DDBJ databases">
        <title>Amnibacterium sp. M8JJ-5, whole genome shotgun sequence.</title>
        <authorList>
            <person name="Tuo L."/>
        </authorList>
    </citation>
    <scope>NUCLEOTIDE SEQUENCE [LARGE SCALE GENOMIC DNA]</scope>
    <source>
        <strain evidence="7 8">M8JJ-5</strain>
    </source>
</reference>
<sequence>MRPEVAISAVVIGSVTAAVGVSTAVAAPDYPSWDDVEAAKQNEAAAAAKVDELNGLLSGLQATADAAGRAQQIAAEKYQLAKTALDEATARESDLTDKAAAAGEQAKVSKMRAGLLAAHLARAAGNDLSMNLALNGSESDDLLYQLGTMSKLSEQSQSIYDDALADQKLAASLGSQAKIATTQRAALASEAEAALADAQRTSDAAAAAVAEQQARQSQLFAQLASLKNTTAEAEAGYQAGLTAEKEQQSAPSVPPPPAAPPINDPGTVAPPVADKAATAIAFARAQIGDAYQFAGEGPDRWDCSGLTMKAYAAAGLSIGGHSATAQYNTARNRGQLVPYSQAQPGDLIFYSEDGSDMYHVTIYTGGGRMVEAPYDGVPVREVSVRSYERVAYVARPSA</sequence>
<dbReference type="PANTHER" id="PTHR47359:SF3">
    <property type="entry name" value="NLP_P60 DOMAIN-CONTAINING PROTEIN-RELATED"/>
    <property type="match status" value="1"/>
</dbReference>
<dbReference type="PROSITE" id="PS51935">
    <property type="entry name" value="NLPC_P60"/>
    <property type="match status" value="1"/>
</dbReference>
<evidence type="ECO:0000256" key="2">
    <source>
        <dbReference type="ARBA" id="ARBA00022670"/>
    </source>
</evidence>
<comment type="similarity">
    <text evidence="1">Belongs to the peptidase C40 family.</text>
</comment>
<dbReference type="GO" id="GO:0008234">
    <property type="term" value="F:cysteine-type peptidase activity"/>
    <property type="evidence" value="ECO:0007669"/>
    <property type="project" value="UniProtKB-KW"/>
</dbReference>